<dbReference type="AlphaFoldDB" id="A0A0N0NH96"/>
<dbReference type="STRING" id="1664694.A0A0N0NH96"/>
<organism evidence="1 2">
    <name type="scientific">Cyphellophora attinorum</name>
    <dbReference type="NCBI Taxonomy" id="1664694"/>
    <lineage>
        <taxon>Eukaryota</taxon>
        <taxon>Fungi</taxon>
        <taxon>Dikarya</taxon>
        <taxon>Ascomycota</taxon>
        <taxon>Pezizomycotina</taxon>
        <taxon>Eurotiomycetes</taxon>
        <taxon>Chaetothyriomycetidae</taxon>
        <taxon>Chaetothyriales</taxon>
        <taxon>Cyphellophoraceae</taxon>
        <taxon>Cyphellophora</taxon>
    </lineage>
</organism>
<proteinExistence type="predicted"/>
<dbReference type="SUPFAM" id="SSF53335">
    <property type="entry name" value="S-adenosyl-L-methionine-dependent methyltransferases"/>
    <property type="match status" value="1"/>
</dbReference>
<evidence type="ECO:0000313" key="1">
    <source>
        <dbReference type="EMBL" id="KPI34431.1"/>
    </source>
</evidence>
<dbReference type="EMBL" id="LFJN01000060">
    <property type="protein sequence ID" value="KPI34431.1"/>
    <property type="molecule type" value="Genomic_DNA"/>
</dbReference>
<dbReference type="OrthoDB" id="184880at2759"/>
<sequence length="222" mass="24575">MSSDHLVDNYPAIRDTNEKTRLHTSTISSSKHWADFHNFKTPFPEEWKDSFDCIQLRAILANVPGDAAIDLVKRAMELLRPGGYIQIVDGSMSAGELKGDEKPHIRFFTSLANYLILNGLNNSQGARVGEILDVAGDGVLEDVETKEGKMLFGKGAGEMEDASWQWLRFMLEVQAGPAMLKAGVFASKEGLDTLRLEVMEEAQTEGFSMPWHAAWGRKTSVG</sequence>
<dbReference type="VEuPathDB" id="FungiDB:AB675_1412"/>
<comment type="caution">
    <text evidence="1">The sequence shown here is derived from an EMBL/GenBank/DDBJ whole genome shotgun (WGS) entry which is preliminary data.</text>
</comment>
<evidence type="ECO:0008006" key="3">
    <source>
        <dbReference type="Google" id="ProtNLM"/>
    </source>
</evidence>
<dbReference type="Proteomes" id="UP000038010">
    <property type="component" value="Unassembled WGS sequence"/>
</dbReference>
<dbReference type="GeneID" id="28733181"/>
<evidence type="ECO:0000313" key="2">
    <source>
        <dbReference type="Proteomes" id="UP000038010"/>
    </source>
</evidence>
<keyword evidence="2" id="KW-1185">Reference proteome</keyword>
<dbReference type="Gene3D" id="3.40.50.150">
    <property type="entry name" value="Vaccinia Virus protein VP39"/>
    <property type="match status" value="1"/>
</dbReference>
<protein>
    <recommendedName>
        <fullName evidence="3">Methyltransferase type 11 domain-containing protein</fullName>
    </recommendedName>
</protein>
<name>A0A0N0NH96_9EURO</name>
<accession>A0A0N0NH96</accession>
<reference evidence="1 2" key="1">
    <citation type="submission" date="2015-06" db="EMBL/GenBank/DDBJ databases">
        <title>Draft genome of the ant-associated black yeast Phialophora attae CBS 131958.</title>
        <authorList>
            <person name="Moreno L.F."/>
            <person name="Stielow B.J."/>
            <person name="de Hoog S."/>
            <person name="Vicente V.A."/>
            <person name="Weiss V.A."/>
            <person name="de Vries M."/>
            <person name="Cruz L.M."/>
            <person name="Souza E.M."/>
        </authorList>
    </citation>
    <scope>NUCLEOTIDE SEQUENCE [LARGE SCALE GENOMIC DNA]</scope>
    <source>
        <strain evidence="1 2">CBS 131958</strain>
    </source>
</reference>
<dbReference type="InterPro" id="IPR029063">
    <property type="entry name" value="SAM-dependent_MTases_sf"/>
</dbReference>
<gene>
    <name evidence="1" type="ORF">AB675_1412</name>
</gene>
<dbReference type="RefSeq" id="XP_017994394.1">
    <property type="nucleotide sequence ID" value="XM_018141301.1"/>
</dbReference>